<sequence length="95" mass="10271">MCGGFILSGLAQHRVARGAGWQRCSRRAQLLCFLSKARFEGLGLFDAASHLHGAAPFHERKAGALPAFSLPIKATIRSVMVLNVSSTEGLHQLRD</sequence>
<proteinExistence type="predicted"/>
<gene>
    <name evidence="1" type="ORF">XH99_01105</name>
</gene>
<accession>A0A4Q0SGL6</accession>
<organism evidence="1 2">
    <name type="scientific">Bradyrhizobium nanningense</name>
    <dbReference type="NCBI Taxonomy" id="1325118"/>
    <lineage>
        <taxon>Bacteria</taxon>
        <taxon>Pseudomonadati</taxon>
        <taxon>Pseudomonadota</taxon>
        <taxon>Alphaproteobacteria</taxon>
        <taxon>Hyphomicrobiales</taxon>
        <taxon>Nitrobacteraceae</taxon>
        <taxon>Bradyrhizobium</taxon>
    </lineage>
</organism>
<name>A0A4Q0SGL6_9BRAD</name>
<keyword evidence="2" id="KW-1185">Reference proteome</keyword>
<dbReference type="Proteomes" id="UP000289546">
    <property type="component" value="Unassembled WGS sequence"/>
</dbReference>
<dbReference type="EMBL" id="LBJQ01000005">
    <property type="protein sequence ID" value="RXH38387.1"/>
    <property type="molecule type" value="Genomic_DNA"/>
</dbReference>
<evidence type="ECO:0000313" key="2">
    <source>
        <dbReference type="Proteomes" id="UP000289546"/>
    </source>
</evidence>
<protein>
    <submittedName>
        <fullName evidence="1">Uncharacterized protein</fullName>
    </submittedName>
</protein>
<comment type="caution">
    <text evidence="1">The sequence shown here is derived from an EMBL/GenBank/DDBJ whole genome shotgun (WGS) entry which is preliminary data.</text>
</comment>
<reference evidence="1 2" key="1">
    <citation type="submission" date="2015-04" db="EMBL/GenBank/DDBJ databases">
        <title>Comparative genomics of rhizobia nodulating Arachis hypogaea in China.</title>
        <authorList>
            <person name="Li Y."/>
        </authorList>
    </citation>
    <scope>NUCLEOTIDE SEQUENCE [LARGE SCALE GENOMIC DNA]</scope>
    <source>
        <strain evidence="1 2">CCBAU 51757</strain>
    </source>
</reference>
<evidence type="ECO:0000313" key="1">
    <source>
        <dbReference type="EMBL" id="RXH38387.1"/>
    </source>
</evidence>
<dbReference type="AlphaFoldDB" id="A0A4Q0SGL6"/>